<evidence type="ECO:0000313" key="2">
    <source>
        <dbReference type="Proteomes" id="UP000683360"/>
    </source>
</evidence>
<comment type="caution">
    <text evidence="1">The sequence shown here is derived from an EMBL/GenBank/DDBJ whole genome shotgun (WGS) entry which is preliminary data.</text>
</comment>
<dbReference type="Proteomes" id="UP000683360">
    <property type="component" value="Unassembled WGS sequence"/>
</dbReference>
<keyword evidence="2" id="KW-1185">Reference proteome</keyword>
<protein>
    <submittedName>
        <fullName evidence="1">Uncharacterized protein</fullName>
    </submittedName>
</protein>
<evidence type="ECO:0000313" key="1">
    <source>
        <dbReference type="EMBL" id="CAG2232518.1"/>
    </source>
</evidence>
<gene>
    <name evidence="1" type="ORF">MEDL_45258</name>
</gene>
<dbReference type="EMBL" id="CAJPWZ010002187">
    <property type="protein sequence ID" value="CAG2232518.1"/>
    <property type="molecule type" value="Genomic_DNA"/>
</dbReference>
<proteinExistence type="predicted"/>
<name>A0A8S3TLX9_MYTED</name>
<dbReference type="OrthoDB" id="6122973at2759"/>
<organism evidence="1 2">
    <name type="scientific">Mytilus edulis</name>
    <name type="common">Blue mussel</name>
    <dbReference type="NCBI Taxonomy" id="6550"/>
    <lineage>
        <taxon>Eukaryota</taxon>
        <taxon>Metazoa</taxon>
        <taxon>Spiralia</taxon>
        <taxon>Lophotrochozoa</taxon>
        <taxon>Mollusca</taxon>
        <taxon>Bivalvia</taxon>
        <taxon>Autobranchia</taxon>
        <taxon>Pteriomorphia</taxon>
        <taxon>Mytilida</taxon>
        <taxon>Mytiloidea</taxon>
        <taxon>Mytilidae</taxon>
        <taxon>Mytilinae</taxon>
        <taxon>Mytilus</taxon>
    </lineage>
</organism>
<accession>A0A8S3TLX9</accession>
<sequence>MTLNVWKTLNNDKPCSQEYYIDQITEIYGQSLTGQVQEAISMYQVRQSLTEHVNEAISLYQEIKNKNDIEIRKNINKLSFRQRCKATLTVDEIRQREKQYVNDAIIIEKKRTKYKDIIPVYDASNDDHCKAYFNRPDVKRLVTKTCSARKPLYRI</sequence>
<reference evidence="1" key="1">
    <citation type="submission" date="2021-03" db="EMBL/GenBank/DDBJ databases">
        <authorList>
            <person name="Bekaert M."/>
        </authorList>
    </citation>
    <scope>NUCLEOTIDE SEQUENCE</scope>
</reference>
<dbReference type="AlphaFoldDB" id="A0A8S3TLX9"/>